<dbReference type="EMBL" id="LHYD01000006">
    <property type="protein sequence ID" value="KXB05569.1"/>
    <property type="molecule type" value="Genomic_DNA"/>
</dbReference>
<proteinExistence type="predicted"/>
<gene>
    <name evidence="2" type="ORF">AKJ50_00585</name>
</gene>
<comment type="caution">
    <text evidence="2">The sequence shown here is derived from an EMBL/GenBank/DDBJ whole genome shotgun (WGS) entry which is preliminary data.</text>
</comment>
<evidence type="ECO:0000313" key="2">
    <source>
        <dbReference type="EMBL" id="KXB05569.1"/>
    </source>
</evidence>
<feature type="compositionally biased region" description="Basic and acidic residues" evidence="1">
    <location>
        <begin position="24"/>
        <end position="38"/>
    </location>
</feature>
<keyword evidence="3" id="KW-1185">Reference proteome</keyword>
<protein>
    <submittedName>
        <fullName evidence="2">Uncharacterized protein</fullName>
    </submittedName>
</protein>
<feature type="region of interest" description="Disordered" evidence="1">
    <location>
        <begin position="64"/>
        <end position="85"/>
    </location>
</feature>
<feature type="region of interest" description="Disordered" evidence="1">
    <location>
        <begin position="24"/>
        <end position="51"/>
    </location>
</feature>
<accession>A0A133VGJ7</accession>
<evidence type="ECO:0000313" key="3">
    <source>
        <dbReference type="Proteomes" id="UP000070311"/>
    </source>
</evidence>
<sequence>MVYIRKRKLKRDLKSGRKIYTHYNIEREQRTEDKEHPQSESIAALGSHPSPEDLLEVIESEGLEESRVETVTRSHRTAGPTDLEKVVSPPNVIYRNKSSFTEERFIT</sequence>
<evidence type="ECO:0000256" key="1">
    <source>
        <dbReference type="SAM" id="MobiDB-lite"/>
    </source>
</evidence>
<reference evidence="2 3" key="1">
    <citation type="journal article" date="2016" name="Sci. Rep.">
        <title>Metabolic traits of an uncultured archaeal lineage -MSBL1- from brine pools of the Red Sea.</title>
        <authorList>
            <person name="Mwirichia R."/>
            <person name="Alam I."/>
            <person name="Rashid M."/>
            <person name="Vinu M."/>
            <person name="Ba-Alawi W."/>
            <person name="Anthony Kamau A."/>
            <person name="Kamanda Ngugi D."/>
            <person name="Goker M."/>
            <person name="Klenk H.P."/>
            <person name="Bajic V."/>
            <person name="Stingl U."/>
        </authorList>
    </citation>
    <scope>NUCLEOTIDE SEQUENCE [LARGE SCALE GENOMIC DNA]</scope>
    <source>
        <strain evidence="2">SCGC-AAA382A13</strain>
    </source>
</reference>
<name>A0A133VGJ7_9EURY</name>
<dbReference type="Proteomes" id="UP000070311">
    <property type="component" value="Unassembled WGS sequence"/>
</dbReference>
<organism evidence="2 3">
    <name type="scientific">candidate division MSBL1 archaeon SCGC-AAA382A13</name>
    <dbReference type="NCBI Taxonomy" id="1698279"/>
    <lineage>
        <taxon>Archaea</taxon>
        <taxon>Methanobacteriati</taxon>
        <taxon>Methanobacteriota</taxon>
        <taxon>candidate division MSBL1</taxon>
    </lineage>
</organism>
<dbReference type="AlphaFoldDB" id="A0A133VGJ7"/>